<dbReference type="AlphaFoldDB" id="A0A2W7MTC5"/>
<dbReference type="RefSeq" id="WP_111437762.1">
    <property type="nucleotide sequence ID" value="NZ_QKZI01000001.1"/>
</dbReference>
<keyword evidence="1" id="KW-1133">Transmembrane helix</keyword>
<accession>A0A2W7MTC5</accession>
<comment type="caution">
    <text evidence="2">The sequence shown here is derived from an EMBL/GenBank/DDBJ whole genome shotgun (WGS) entry which is preliminary data.</text>
</comment>
<dbReference type="OrthoDB" id="2964362at2"/>
<keyword evidence="1" id="KW-0812">Transmembrane</keyword>
<reference evidence="2 3" key="1">
    <citation type="submission" date="2018-06" db="EMBL/GenBank/DDBJ databases">
        <title>Genomic Encyclopedia of Type Strains, Phase IV (KMG-IV): sequencing the most valuable type-strain genomes for metagenomic binning, comparative biology and taxonomic classification.</title>
        <authorList>
            <person name="Goeker M."/>
        </authorList>
    </citation>
    <scope>NUCLEOTIDE SEQUENCE [LARGE SCALE GENOMIC DNA]</scope>
    <source>
        <strain evidence="2 3">DSM 5</strain>
    </source>
</reference>
<sequence>MKSVQNEKGYTLLLTLVIIFIIIIFFSSFSLSAMNQQKQVEKTDENYEATAIAEMGVEYYQTMTLNLIAKHSKIAKDNILGLPADELNNSSISNIKVTQMGLLKDEIRNIMSNSNSPNIEVSDSNTFKITDYINETDSSIPNGESWTIYVTGSVDGENKLKTKIISATFALPAGLNLVATTLTSGSGNEPGTGTPTEDSITFSPLVTIPTFPEVNSANIVDENNMPIPPCNGNIQNNTCRDNSFNNLGNLLNSNIYTDGSKNFEGNGPSYSLNSKVYINGNLNFNNLNNQFKRLSLYASGTITMPNMDGRGMLIQSESDIILNAINGTNESIDKVNDGLFIYTPQKATFNNDLNANYLTLSADSATFKNLNSFKHSTIEIKKTLEKSITNFPQINFFDNSQIQIYASASFPIINNGIYNESIISVKENATFGYTGPGIIDSNVKVGGIANFEKVVKFNNSNMQVGGNAKFFIQNSEAGMESSTIVVDSISFTAAANNAKFEISNGSKLCIRNGDYDSIKSFVNVNSAGGNKSEIIFLGSPNKNENGFISYYEEETFNSVCGITSTPGTPSNSYEIKDSSLPSKEEITTKIEYN</sequence>
<organism evidence="2 3">
    <name type="scientific">Psychrobacillus insolitus</name>
    <dbReference type="NCBI Taxonomy" id="1461"/>
    <lineage>
        <taxon>Bacteria</taxon>
        <taxon>Bacillati</taxon>
        <taxon>Bacillota</taxon>
        <taxon>Bacilli</taxon>
        <taxon>Bacillales</taxon>
        <taxon>Bacillaceae</taxon>
        <taxon>Psychrobacillus</taxon>
    </lineage>
</organism>
<evidence type="ECO:0000313" key="2">
    <source>
        <dbReference type="EMBL" id="PZX07071.1"/>
    </source>
</evidence>
<keyword evidence="1" id="KW-0472">Membrane</keyword>
<evidence type="ECO:0000256" key="1">
    <source>
        <dbReference type="SAM" id="Phobius"/>
    </source>
</evidence>
<name>A0A2W7MTC5_9BACI</name>
<dbReference type="Proteomes" id="UP000248646">
    <property type="component" value="Unassembled WGS sequence"/>
</dbReference>
<evidence type="ECO:0000313" key="3">
    <source>
        <dbReference type="Proteomes" id="UP000248646"/>
    </source>
</evidence>
<keyword evidence="3" id="KW-1185">Reference proteome</keyword>
<protein>
    <submittedName>
        <fullName evidence="2">Uncharacterized protein</fullName>
    </submittedName>
</protein>
<proteinExistence type="predicted"/>
<feature type="transmembrane region" description="Helical" evidence="1">
    <location>
        <begin position="12"/>
        <end position="34"/>
    </location>
</feature>
<dbReference type="EMBL" id="QKZI01000001">
    <property type="protein sequence ID" value="PZX07071.1"/>
    <property type="molecule type" value="Genomic_DNA"/>
</dbReference>
<gene>
    <name evidence="2" type="ORF">C7437_101178</name>
</gene>